<dbReference type="EMBL" id="BK015422">
    <property type="protein sequence ID" value="DAE05978.1"/>
    <property type="molecule type" value="Genomic_DNA"/>
</dbReference>
<organism evidence="1">
    <name type="scientific">Myoviridae sp. ctNYa18</name>
    <dbReference type="NCBI Taxonomy" id="2825090"/>
    <lineage>
        <taxon>Viruses</taxon>
        <taxon>Duplodnaviria</taxon>
        <taxon>Heunggongvirae</taxon>
        <taxon>Uroviricota</taxon>
        <taxon>Caudoviricetes</taxon>
    </lineage>
</organism>
<reference evidence="1" key="1">
    <citation type="journal article" date="2021" name="Proc. Natl. Acad. Sci. U.S.A.">
        <title>A Catalog of Tens of Thousands of Viruses from Human Metagenomes Reveals Hidden Associations with Chronic Diseases.</title>
        <authorList>
            <person name="Tisza M.J."/>
            <person name="Buck C.B."/>
        </authorList>
    </citation>
    <scope>NUCLEOTIDE SEQUENCE</scope>
    <source>
        <strain evidence="1">CtNYa18</strain>
    </source>
</reference>
<accession>A0A8S5PG76</accession>
<name>A0A8S5PG76_9CAUD</name>
<proteinExistence type="predicted"/>
<sequence length="159" mass="17785">MIGSRNQEYPYQCKTVSLADAQCRWLEAHTLVVFLPRDLIEIKNLFVYLAIGFDKIEQLVGQMTENTTPPELRKIGWIGGSGGRKIFNAGLEGDAANVKYDFSNELELFGLEDGKPTEVNSTKTLRLEFGCGNSGSDGRLHGKVRLWKVDIVYTTQGIR</sequence>
<evidence type="ECO:0000313" key="1">
    <source>
        <dbReference type="EMBL" id="DAE05978.1"/>
    </source>
</evidence>
<protein>
    <submittedName>
        <fullName evidence="1">Uncharacterized protein</fullName>
    </submittedName>
</protein>